<evidence type="ECO:0000313" key="2">
    <source>
        <dbReference type="EMBL" id="KAG0713633.1"/>
    </source>
</evidence>
<sequence length="168" mass="17956">MQVMVTPPFSPPSTPPGRARPKYHKKGKGATIIPIPSPTYICQCPYLPPTVGKHGGEPKQANLDGRSAHQDPFLQGGDGKKLNATTLLCAAVRRYHSAFLDLEKNPLNRQLPSDPFALIPKAVCGQTLLWLKDFLSGPGVSCLSGGDVSTTTEKKGKPPGQHSEPLPV</sequence>
<dbReference type="AlphaFoldDB" id="A0A8J4XS89"/>
<feature type="region of interest" description="Disordered" evidence="1">
    <location>
        <begin position="1"/>
        <end position="24"/>
    </location>
</feature>
<name>A0A8J4XS89_CHIOP</name>
<feature type="region of interest" description="Disordered" evidence="1">
    <location>
        <begin position="145"/>
        <end position="168"/>
    </location>
</feature>
<reference evidence="2" key="1">
    <citation type="submission" date="2020-07" db="EMBL/GenBank/DDBJ databases">
        <title>The High-quality genome of the commercially important snow crab, Chionoecetes opilio.</title>
        <authorList>
            <person name="Jeong J.-H."/>
            <person name="Ryu S."/>
        </authorList>
    </citation>
    <scope>NUCLEOTIDE SEQUENCE</scope>
    <source>
        <strain evidence="2">MADBK_172401_WGS</strain>
        <tissue evidence="2">Digestive gland</tissue>
    </source>
</reference>
<dbReference type="EMBL" id="JACEEZ010021272">
    <property type="protein sequence ID" value="KAG0713633.1"/>
    <property type="molecule type" value="Genomic_DNA"/>
</dbReference>
<gene>
    <name evidence="2" type="ORF">GWK47_001792</name>
</gene>
<dbReference type="Proteomes" id="UP000770661">
    <property type="component" value="Unassembled WGS sequence"/>
</dbReference>
<evidence type="ECO:0000313" key="3">
    <source>
        <dbReference type="Proteomes" id="UP000770661"/>
    </source>
</evidence>
<organism evidence="2 3">
    <name type="scientific">Chionoecetes opilio</name>
    <name type="common">Atlantic snow crab</name>
    <name type="synonym">Cancer opilio</name>
    <dbReference type="NCBI Taxonomy" id="41210"/>
    <lineage>
        <taxon>Eukaryota</taxon>
        <taxon>Metazoa</taxon>
        <taxon>Ecdysozoa</taxon>
        <taxon>Arthropoda</taxon>
        <taxon>Crustacea</taxon>
        <taxon>Multicrustacea</taxon>
        <taxon>Malacostraca</taxon>
        <taxon>Eumalacostraca</taxon>
        <taxon>Eucarida</taxon>
        <taxon>Decapoda</taxon>
        <taxon>Pleocyemata</taxon>
        <taxon>Brachyura</taxon>
        <taxon>Eubrachyura</taxon>
        <taxon>Majoidea</taxon>
        <taxon>Majidae</taxon>
        <taxon>Chionoecetes</taxon>
    </lineage>
</organism>
<keyword evidence="3" id="KW-1185">Reference proteome</keyword>
<protein>
    <submittedName>
        <fullName evidence="2">Uncharacterized protein</fullName>
    </submittedName>
</protein>
<proteinExistence type="predicted"/>
<accession>A0A8J4XS89</accession>
<comment type="caution">
    <text evidence="2">The sequence shown here is derived from an EMBL/GenBank/DDBJ whole genome shotgun (WGS) entry which is preliminary data.</text>
</comment>
<evidence type="ECO:0000256" key="1">
    <source>
        <dbReference type="SAM" id="MobiDB-lite"/>
    </source>
</evidence>